<evidence type="ECO:0000256" key="2">
    <source>
        <dbReference type="ARBA" id="ARBA00022692"/>
    </source>
</evidence>
<comment type="subcellular location">
    <subcellularLocation>
        <location evidence="1">Membrane</location>
        <topology evidence="1">Multi-pass membrane protein</topology>
    </subcellularLocation>
</comment>
<feature type="transmembrane region" description="Helical" evidence="6">
    <location>
        <begin position="73"/>
        <end position="94"/>
    </location>
</feature>
<accession>A0ABR2WZI3</accession>
<dbReference type="InterPro" id="IPR032816">
    <property type="entry name" value="VTT_dom"/>
</dbReference>
<evidence type="ECO:0000259" key="7">
    <source>
        <dbReference type="Pfam" id="PF09335"/>
    </source>
</evidence>
<comment type="similarity">
    <text evidence="5">Belongs to the TMEM41 family.</text>
</comment>
<evidence type="ECO:0000256" key="4">
    <source>
        <dbReference type="ARBA" id="ARBA00023136"/>
    </source>
</evidence>
<evidence type="ECO:0000256" key="3">
    <source>
        <dbReference type="ARBA" id="ARBA00022989"/>
    </source>
</evidence>
<comment type="caution">
    <text evidence="8">The sequence shown here is derived from an EMBL/GenBank/DDBJ whole genome shotgun (WGS) entry which is preliminary data.</text>
</comment>
<dbReference type="PANTHER" id="PTHR43220">
    <property type="match status" value="1"/>
</dbReference>
<evidence type="ECO:0000313" key="8">
    <source>
        <dbReference type="EMBL" id="KAK9766870.1"/>
    </source>
</evidence>
<dbReference type="PROSITE" id="PS51257">
    <property type="entry name" value="PROKAR_LIPOPROTEIN"/>
    <property type="match status" value="1"/>
</dbReference>
<sequence>MMLLWIKSAFKPHPMLSLLVSFIFACSILCYTIVTFLSVTEGVSLKFPKSMEDVKELSTILTELKNDHFATVLWSYIVLYVFLQAFAIPGSAMLSVLSGALFQRWFALLLVCLCSGVGASICYLLSNYLAKPIIQKYWADRLIDLSNRISAHREHLLNYLMFLRITPILPNWFINIASPHLGVPIYTFFTATCIGVVPISFLHVQAGVAIHQLSSGQEITLFNITTILTILVAGFLSLAPVFLKRMRNNSAEIPMSQPERGPLLPR</sequence>
<reference evidence="8 9" key="1">
    <citation type="submission" date="2023-04" db="EMBL/GenBank/DDBJ databases">
        <title>Genome of Basidiobolus ranarum AG-B5.</title>
        <authorList>
            <person name="Stajich J.E."/>
            <person name="Carter-House D."/>
            <person name="Gryganskyi A."/>
        </authorList>
    </citation>
    <scope>NUCLEOTIDE SEQUENCE [LARGE SCALE GENOMIC DNA]</scope>
    <source>
        <strain evidence="8 9">AG-B5</strain>
    </source>
</reference>
<dbReference type="InterPro" id="IPR045014">
    <property type="entry name" value="TM41A/B"/>
</dbReference>
<organism evidence="8 9">
    <name type="scientific">Basidiobolus ranarum</name>
    <dbReference type="NCBI Taxonomy" id="34480"/>
    <lineage>
        <taxon>Eukaryota</taxon>
        <taxon>Fungi</taxon>
        <taxon>Fungi incertae sedis</taxon>
        <taxon>Zoopagomycota</taxon>
        <taxon>Entomophthoromycotina</taxon>
        <taxon>Basidiobolomycetes</taxon>
        <taxon>Basidiobolales</taxon>
        <taxon>Basidiobolaceae</taxon>
        <taxon>Basidiobolus</taxon>
    </lineage>
</organism>
<evidence type="ECO:0000313" key="9">
    <source>
        <dbReference type="Proteomes" id="UP001479436"/>
    </source>
</evidence>
<feature type="transmembrane region" description="Helical" evidence="6">
    <location>
        <begin position="16"/>
        <end position="39"/>
    </location>
</feature>
<feature type="domain" description="VTT" evidence="7">
    <location>
        <begin position="88"/>
        <end position="207"/>
    </location>
</feature>
<evidence type="ECO:0000256" key="6">
    <source>
        <dbReference type="SAM" id="Phobius"/>
    </source>
</evidence>
<proteinExistence type="inferred from homology"/>
<feature type="transmembrane region" description="Helical" evidence="6">
    <location>
        <begin position="106"/>
        <end position="126"/>
    </location>
</feature>
<keyword evidence="2 6" id="KW-0812">Transmembrane</keyword>
<evidence type="ECO:0000256" key="1">
    <source>
        <dbReference type="ARBA" id="ARBA00004141"/>
    </source>
</evidence>
<keyword evidence="3 6" id="KW-1133">Transmembrane helix</keyword>
<gene>
    <name evidence="8" type="ORF">K7432_003730</name>
</gene>
<protein>
    <recommendedName>
        <fullName evidence="7">VTT domain-containing protein</fullName>
    </recommendedName>
</protein>
<name>A0ABR2WZI3_9FUNG</name>
<dbReference type="Proteomes" id="UP001479436">
    <property type="component" value="Unassembled WGS sequence"/>
</dbReference>
<keyword evidence="9" id="KW-1185">Reference proteome</keyword>
<dbReference type="EMBL" id="JASJQH010000117">
    <property type="protein sequence ID" value="KAK9766870.1"/>
    <property type="molecule type" value="Genomic_DNA"/>
</dbReference>
<feature type="transmembrane region" description="Helical" evidence="6">
    <location>
        <begin position="181"/>
        <end position="201"/>
    </location>
</feature>
<keyword evidence="4 6" id="KW-0472">Membrane</keyword>
<evidence type="ECO:0000256" key="5">
    <source>
        <dbReference type="ARBA" id="ARBA00025797"/>
    </source>
</evidence>
<feature type="transmembrane region" description="Helical" evidence="6">
    <location>
        <begin position="221"/>
        <end position="243"/>
    </location>
</feature>
<dbReference type="PANTHER" id="PTHR43220:SF18">
    <property type="entry name" value="TRANSMEMBRANE PROTEIN 41B"/>
    <property type="match status" value="1"/>
</dbReference>
<dbReference type="Pfam" id="PF09335">
    <property type="entry name" value="VTT_dom"/>
    <property type="match status" value="1"/>
</dbReference>